<keyword evidence="2" id="KW-0472">Membrane</keyword>
<evidence type="ECO:0000256" key="1">
    <source>
        <dbReference type="SAM" id="MobiDB-lite"/>
    </source>
</evidence>
<dbReference type="Proteomes" id="UP000069443">
    <property type="component" value="Unassembled WGS sequence"/>
</dbReference>
<keyword evidence="2" id="KW-0812">Transmembrane</keyword>
<evidence type="ECO:0000256" key="2">
    <source>
        <dbReference type="SAM" id="Phobius"/>
    </source>
</evidence>
<reference evidence="4" key="2">
    <citation type="submission" date="2016-02" db="EMBL/GenBank/DDBJ databases">
        <title>Draft genome sequence of five rapidly growing Mycobacterium species.</title>
        <authorList>
            <person name="Katahira K."/>
            <person name="Gotou Y."/>
            <person name="Iida K."/>
            <person name="Ogura Y."/>
            <person name="Hayashi T."/>
        </authorList>
    </citation>
    <scope>NUCLEOTIDE SEQUENCE [LARGE SCALE GENOMIC DNA]</scope>
    <source>
        <strain evidence="4">JCM15298</strain>
    </source>
</reference>
<organism evidence="3 4">
    <name type="scientific">Mycolicibacterium canariasense</name>
    <name type="common">Mycobacterium canariasense</name>
    <dbReference type="NCBI Taxonomy" id="228230"/>
    <lineage>
        <taxon>Bacteria</taxon>
        <taxon>Bacillati</taxon>
        <taxon>Actinomycetota</taxon>
        <taxon>Actinomycetes</taxon>
        <taxon>Mycobacteriales</taxon>
        <taxon>Mycobacteriaceae</taxon>
        <taxon>Mycolicibacterium</taxon>
    </lineage>
</organism>
<protein>
    <submittedName>
        <fullName evidence="3">Uncharacterized protein</fullName>
    </submittedName>
</protein>
<dbReference type="EMBL" id="BCSY01000058">
    <property type="protein sequence ID" value="GAS96774.1"/>
    <property type="molecule type" value="Genomic_DNA"/>
</dbReference>
<reference evidence="4" key="1">
    <citation type="journal article" date="2016" name="Genome Announc.">
        <title>Draft Genome Sequences of Five Rapidly Growing Mycobacterium Species, M. thermoresistibile, M. fortuitum subsp. acetamidolyticum, M. canariasense, M. brisbanense, and M. novocastrense.</title>
        <authorList>
            <person name="Katahira K."/>
            <person name="Ogura Y."/>
            <person name="Gotoh Y."/>
            <person name="Hayashi T."/>
        </authorList>
    </citation>
    <scope>NUCLEOTIDE SEQUENCE [LARGE SCALE GENOMIC DNA]</scope>
    <source>
        <strain evidence="4">JCM15298</strain>
    </source>
</reference>
<dbReference type="STRING" id="228230.RMCC_3740"/>
<feature type="region of interest" description="Disordered" evidence="1">
    <location>
        <begin position="302"/>
        <end position="347"/>
    </location>
</feature>
<feature type="transmembrane region" description="Helical" evidence="2">
    <location>
        <begin position="71"/>
        <end position="95"/>
    </location>
</feature>
<dbReference type="RefSeq" id="WP_131805325.1">
    <property type="nucleotide sequence ID" value="NZ_BCSY01000058.1"/>
</dbReference>
<gene>
    <name evidence="3" type="ORF">RMCC_3740</name>
</gene>
<dbReference type="OrthoDB" id="4762665at2"/>
<proteinExistence type="predicted"/>
<keyword evidence="4" id="KW-1185">Reference proteome</keyword>
<sequence>MSVNRFRPSGWAALTRPESPSVAELVSGGRSAPTTRPRAATLAGSAARRGLSAVVTPAGERILHRIGYRRVAVVLVAASAAVVVPLGIAVTAAIVTAPATVPAAVSAAVLDQTAAVFGGGSGNDAAEQLAAAAVDGPVRCTRSAARFPALLAPRDGSSAAVPPGPAEIAPLAPVAVDSGGGLSTADAALLVDPVPPGTSALTANVWFLYRMAGLGDWPTFTAAYAAAGLLGDAETADAVLVQVQALNTVGAPIEGYRLTAAALTQAGLMAGRLSDPTSQFRQVLAVELVSGCVTDEDADAARVPLPAPSTGSAKPVPIVGEQIPESGHPVWTDGSANAAGISQSESP</sequence>
<evidence type="ECO:0000313" key="4">
    <source>
        <dbReference type="Proteomes" id="UP000069443"/>
    </source>
</evidence>
<comment type="caution">
    <text evidence="3">The sequence shown here is derived from an EMBL/GenBank/DDBJ whole genome shotgun (WGS) entry which is preliminary data.</text>
</comment>
<keyword evidence="2" id="KW-1133">Transmembrane helix</keyword>
<dbReference type="AlphaFoldDB" id="A0A100WF37"/>
<name>A0A100WF37_MYCCR</name>
<evidence type="ECO:0000313" key="3">
    <source>
        <dbReference type="EMBL" id="GAS96774.1"/>
    </source>
</evidence>
<accession>A0A100WF37</accession>